<gene>
    <name evidence="1" type="ORF">A4R35_16650</name>
</gene>
<evidence type="ECO:0000313" key="1">
    <source>
        <dbReference type="EMBL" id="RAQ97170.1"/>
    </source>
</evidence>
<name>A0A328VMV5_9CHLR</name>
<dbReference type="AlphaFoldDB" id="A0A328VMV5"/>
<dbReference type="GO" id="GO:0005975">
    <property type="term" value="P:carbohydrate metabolic process"/>
    <property type="evidence" value="ECO:0007669"/>
    <property type="project" value="InterPro"/>
</dbReference>
<dbReference type="EMBL" id="MCIF01000002">
    <property type="protein sequence ID" value="RAQ97170.1"/>
    <property type="molecule type" value="Genomic_DNA"/>
</dbReference>
<dbReference type="OrthoDB" id="9795355at2"/>
<sequence length="280" mass="31223">MSSSLLPHDFLRFPTERELVLRDQGTLVGVIPEICLVSHFQVGNWEVLYRPLTTGNVRRWGLPLMIPNFSRLRNGLFVEKGTTLPIHGFGRLLPWTLLAADEHQAQLQLQSSEVTRVCYPYEFTFTVTVAVASGRLTYTLEMANRSAETMPIAPGFHPYFAVAQADKPRLQVQGLAGFEAAAIDWERQPPDTPYPFSGEVTITFPEQGTLSIVELPQNGRYALHNMQVWTELPTRPDHAFVCFEPTVGSEDALNRPGDRLEIAPGTTASIVLQLHAQAQA</sequence>
<dbReference type="Proteomes" id="UP000248706">
    <property type="component" value="Unassembled WGS sequence"/>
</dbReference>
<protein>
    <recommendedName>
        <fullName evidence="3">Aldose epimerase</fullName>
    </recommendedName>
</protein>
<dbReference type="PANTHER" id="PTHR11122">
    <property type="entry name" value="APOSPORY-ASSOCIATED PROTEIN C-RELATED"/>
    <property type="match status" value="1"/>
</dbReference>
<dbReference type="GO" id="GO:0030246">
    <property type="term" value="F:carbohydrate binding"/>
    <property type="evidence" value="ECO:0007669"/>
    <property type="project" value="InterPro"/>
</dbReference>
<dbReference type="InterPro" id="IPR008183">
    <property type="entry name" value="Aldose_1/G6P_1-epimerase"/>
</dbReference>
<dbReference type="Pfam" id="PF01263">
    <property type="entry name" value="Aldose_epim"/>
    <property type="match status" value="1"/>
</dbReference>
<evidence type="ECO:0008006" key="3">
    <source>
        <dbReference type="Google" id="ProtNLM"/>
    </source>
</evidence>
<dbReference type="InterPro" id="IPR014718">
    <property type="entry name" value="GH-type_carb-bd"/>
</dbReference>
<evidence type="ECO:0000313" key="2">
    <source>
        <dbReference type="Proteomes" id="UP000248706"/>
    </source>
</evidence>
<dbReference type="Gene3D" id="2.70.98.10">
    <property type="match status" value="1"/>
</dbReference>
<organism evidence="1 2">
    <name type="scientific">Thermogemmatispora tikiterensis</name>
    <dbReference type="NCBI Taxonomy" id="1825093"/>
    <lineage>
        <taxon>Bacteria</taxon>
        <taxon>Bacillati</taxon>
        <taxon>Chloroflexota</taxon>
        <taxon>Ktedonobacteria</taxon>
        <taxon>Thermogemmatisporales</taxon>
        <taxon>Thermogemmatisporaceae</taxon>
        <taxon>Thermogemmatispora</taxon>
    </lineage>
</organism>
<dbReference type="SUPFAM" id="SSF74650">
    <property type="entry name" value="Galactose mutarotase-like"/>
    <property type="match status" value="1"/>
</dbReference>
<dbReference type="PANTHER" id="PTHR11122:SF13">
    <property type="entry name" value="GLUCOSE-6-PHOSPHATE 1-EPIMERASE"/>
    <property type="match status" value="1"/>
</dbReference>
<keyword evidence="2" id="KW-1185">Reference proteome</keyword>
<dbReference type="RefSeq" id="WP_112431342.1">
    <property type="nucleotide sequence ID" value="NZ_MCIF01000002.1"/>
</dbReference>
<proteinExistence type="predicted"/>
<accession>A0A328VMV5</accession>
<comment type="caution">
    <text evidence="1">The sequence shown here is derived from an EMBL/GenBank/DDBJ whole genome shotgun (WGS) entry which is preliminary data.</text>
</comment>
<dbReference type="GO" id="GO:0016853">
    <property type="term" value="F:isomerase activity"/>
    <property type="evidence" value="ECO:0007669"/>
    <property type="project" value="InterPro"/>
</dbReference>
<dbReference type="InterPro" id="IPR011013">
    <property type="entry name" value="Gal_mutarotase_sf_dom"/>
</dbReference>
<reference evidence="1 2" key="1">
    <citation type="submission" date="2016-08" db="EMBL/GenBank/DDBJ databases">
        <title>Analysis of Carbohydrate Active Enzymes in Thermogemmatispora T81 Reveals Carbohydrate Degradation Ability.</title>
        <authorList>
            <person name="Tomazini A."/>
            <person name="Lal S."/>
            <person name="Stott M."/>
            <person name="Henrissat B."/>
            <person name="Polikarpov I."/>
            <person name="Sparling R."/>
            <person name="Levin D.B."/>
        </authorList>
    </citation>
    <scope>NUCLEOTIDE SEQUENCE [LARGE SCALE GENOMIC DNA]</scope>
    <source>
        <strain evidence="1 2">T81</strain>
    </source>
</reference>